<comment type="caution">
    <text evidence="1">The sequence shown here is derived from an EMBL/GenBank/DDBJ whole genome shotgun (WGS) entry which is preliminary data.</text>
</comment>
<reference evidence="1 2" key="1">
    <citation type="journal article" date="2017" name="Curr. Biol.">
        <title>The Evolution of Venom by Co-option of Single-Copy Genes.</title>
        <authorList>
            <person name="Martinson E.O."/>
            <person name="Mrinalini"/>
            <person name="Kelkar Y.D."/>
            <person name="Chang C.H."/>
            <person name="Werren J.H."/>
        </authorList>
    </citation>
    <scope>NUCLEOTIDE SEQUENCE [LARGE SCALE GENOMIC DNA]</scope>
    <source>
        <strain evidence="1 2">Alberta</strain>
        <tissue evidence="1">Whole body</tissue>
    </source>
</reference>
<keyword evidence="2" id="KW-1185">Reference proteome</keyword>
<dbReference type="OrthoDB" id="8046116at2759"/>
<dbReference type="Proteomes" id="UP000215335">
    <property type="component" value="Unassembled WGS sequence"/>
</dbReference>
<evidence type="ECO:0008006" key="3">
    <source>
        <dbReference type="Google" id="ProtNLM"/>
    </source>
</evidence>
<proteinExistence type="predicted"/>
<gene>
    <name evidence="1" type="ORF">TSAR_008127</name>
</gene>
<sequence length="80" mass="9339">MMQERNCFFLPIFLLPHSNAEPERTFSDVNEVKDLKGNKTSTAFLNARCFLRSYNAPYNINSLTFKTPKKQLNMFTTENL</sequence>
<organism evidence="1 2">
    <name type="scientific">Trichomalopsis sarcophagae</name>
    <dbReference type="NCBI Taxonomy" id="543379"/>
    <lineage>
        <taxon>Eukaryota</taxon>
        <taxon>Metazoa</taxon>
        <taxon>Ecdysozoa</taxon>
        <taxon>Arthropoda</taxon>
        <taxon>Hexapoda</taxon>
        <taxon>Insecta</taxon>
        <taxon>Pterygota</taxon>
        <taxon>Neoptera</taxon>
        <taxon>Endopterygota</taxon>
        <taxon>Hymenoptera</taxon>
        <taxon>Apocrita</taxon>
        <taxon>Proctotrupomorpha</taxon>
        <taxon>Chalcidoidea</taxon>
        <taxon>Pteromalidae</taxon>
        <taxon>Pteromalinae</taxon>
        <taxon>Trichomalopsis</taxon>
    </lineage>
</organism>
<evidence type="ECO:0000313" key="2">
    <source>
        <dbReference type="Proteomes" id="UP000215335"/>
    </source>
</evidence>
<name>A0A232EJU6_9HYME</name>
<evidence type="ECO:0000313" key="1">
    <source>
        <dbReference type="EMBL" id="OXU18626.1"/>
    </source>
</evidence>
<dbReference type="AlphaFoldDB" id="A0A232EJU6"/>
<protein>
    <recommendedName>
        <fullName evidence="3">HAT C-terminal dimerisation domain-containing protein</fullName>
    </recommendedName>
</protein>
<dbReference type="EMBL" id="NNAY01003936">
    <property type="protein sequence ID" value="OXU18626.1"/>
    <property type="molecule type" value="Genomic_DNA"/>
</dbReference>
<accession>A0A232EJU6</accession>